<accession>A0ABS5Y8I1</accession>
<comment type="function">
    <text evidence="5">Key component of the ribosome quality control system (RQC), a ribosome-associated complex that mediates the extraction of incompletely synthesized nascent chains from stalled ribosomes and their subsequent degradation. RqcH recruits Ala-charged tRNA, and with RqcP directs the elongation of stalled nascent chains on 50S ribosomal subunits, leading to non-templated C-terminal alanine extensions (Ala tail). The Ala tail promotes nascent chain degradation. May add between 1 and at least 8 Ala residues. Binds to stalled 50S ribosomal subunits.</text>
</comment>
<keyword evidence="2 5" id="KW-0699">rRNA-binding</keyword>
<dbReference type="Gene3D" id="2.30.310.10">
    <property type="entry name" value="ibrinogen binding protein from staphylococcus aureus domain"/>
    <property type="match status" value="1"/>
</dbReference>
<dbReference type="InterPro" id="IPR008532">
    <property type="entry name" value="NFACT_RNA-bd"/>
</dbReference>
<evidence type="ECO:0000259" key="6">
    <source>
        <dbReference type="Pfam" id="PF05670"/>
    </source>
</evidence>
<keyword evidence="8" id="KW-1185">Reference proteome</keyword>
<dbReference type="InterPro" id="IPR043682">
    <property type="entry name" value="RqcH_bacterial"/>
</dbReference>
<evidence type="ECO:0000256" key="3">
    <source>
        <dbReference type="ARBA" id="ARBA00022884"/>
    </source>
</evidence>
<dbReference type="RefSeq" id="WP_215619151.1">
    <property type="nucleotide sequence ID" value="NZ_JADOER010000012.1"/>
</dbReference>
<comment type="similarity">
    <text evidence="5">Belongs to the NEMF family.</text>
</comment>
<dbReference type="InterPro" id="IPR051608">
    <property type="entry name" value="RQC_Subunit_NEMF"/>
</dbReference>
<evidence type="ECO:0000313" key="7">
    <source>
        <dbReference type="EMBL" id="MBT9313255.1"/>
    </source>
</evidence>
<keyword evidence="3 5" id="KW-0694">RNA-binding</keyword>
<gene>
    <name evidence="5" type="primary">rqcH</name>
    <name evidence="7" type="ORF">IXB28_13650</name>
</gene>
<sequence>MQPVDITTLKAICNELSAQWLPARCEQVVQCDPHTVCLGLRTVERRGWLTISWHPQAARIHMGAAPPKRPDTFTFSQQLKHQFNGLALTRIEFLSPWERAVDLQFAHRPDEIALWHLYVEIMGKYSNVLLTNERQEIVTAAHQVSEMQSSVRTIRTGGQYRPPPAIVGTLPRLEEGFVDWQERISLVPGKLAKMMVKSYSGLSTALAKQLAIAAGLAPSQATDSLAVEDWQQLYGQWQRWLQCLDKNDFQPAWTATGYTVLGWASATPTTGSMQSLIEDYYRAQLNQQTFVRIHHQLTQKVGNLTGKLRQKANNFNQRLNDSDRADDYRAKADLLMAYLHQWQPGMSSIRLQDFESGEWVALTLNPEKNAVQNAQAFYKRHQKLKRTRDAVMPLLQAVESELNYLEQVEAALTQTATYQEVSDLAALEEIRDELVQQGYVNDPYQRATRVRSDKLPDFHRFSTPGGTEIWVGRNNNQNEVLSFKAANDYDLWFHTQEIPGSHVLLRLAPGAEAKDEDLAWAANIAAWFSRARQSEQVPVVYTRPKHVYKSKGARPGMVIYKHETVLWGQPQTAKQYLAGDPQQKP</sequence>
<dbReference type="Proteomes" id="UP001196661">
    <property type="component" value="Unassembled WGS sequence"/>
</dbReference>
<dbReference type="HAMAP" id="MF_00844_B">
    <property type="entry name" value="RqcH_B"/>
    <property type="match status" value="1"/>
</dbReference>
<evidence type="ECO:0000313" key="8">
    <source>
        <dbReference type="Proteomes" id="UP001196661"/>
    </source>
</evidence>
<name>A0ABS5Y8I1_9CYAN</name>
<comment type="caution">
    <text evidence="7">The sequence shown here is derived from an EMBL/GenBank/DDBJ whole genome shotgun (WGS) entry which is preliminary data.</text>
</comment>
<dbReference type="Pfam" id="PF05670">
    <property type="entry name" value="NFACT-R_1"/>
    <property type="match status" value="1"/>
</dbReference>
<evidence type="ECO:0000256" key="1">
    <source>
        <dbReference type="ARBA" id="ARBA00022555"/>
    </source>
</evidence>
<proteinExistence type="inferred from homology"/>
<dbReference type="PANTHER" id="PTHR15239">
    <property type="entry name" value="NUCLEAR EXPORT MEDIATOR FACTOR NEMF"/>
    <property type="match status" value="1"/>
</dbReference>
<keyword evidence="1 5" id="KW-0820">tRNA-binding</keyword>
<reference evidence="7 8" key="1">
    <citation type="journal article" date="2021" name="Mar. Drugs">
        <title>Genome Reduction and Secondary Metabolism of the Marine Sponge-Associated Cyanobacterium Leptothoe.</title>
        <authorList>
            <person name="Konstantinou D."/>
            <person name="Popin R.V."/>
            <person name="Fewer D.P."/>
            <person name="Sivonen K."/>
            <person name="Gkelis S."/>
        </authorList>
    </citation>
    <scope>NUCLEOTIDE SEQUENCE [LARGE SCALE GENOMIC DNA]</scope>
    <source>
        <strain evidence="7 8">TAU-MAC 1615</strain>
    </source>
</reference>
<comment type="subunit">
    <text evidence="5">Associates with stalled 50S ribosomal subunits. Binds to RqcP.</text>
</comment>
<dbReference type="PANTHER" id="PTHR15239:SF6">
    <property type="entry name" value="RIBOSOME QUALITY CONTROL COMPLEX SUBUNIT NEMF"/>
    <property type="match status" value="1"/>
</dbReference>
<feature type="domain" description="NFACT RNA-binding" evidence="6">
    <location>
        <begin position="458"/>
        <end position="557"/>
    </location>
</feature>
<evidence type="ECO:0000256" key="5">
    <source>
        <dbReference type="HAMAP-Rule" id="MF_00844"/>
    </source>
</evidence>
<evidence type="ECO:0000256" key="4">
    <source>
        <dbReference type="ARBA" id="ARBA00022917"/>
    </source>
</evidence>
<dbReference type="Pfam" id="PF05833">
    <property type="entry name" value="NFACT_N"/>
    <property type="match status" value="1"/>
</dbReference>
<organism evidence="7 8">
    <name type="scientific">Leptothoe kymatousa TAU-MAC 1615</name>
    <dbReference type="NCBI Taxonomy" id="2364775"/>
    <lineage>
        <taxon>Bacteria</taxon>
        <taxon>Bacillati</taxon>
        <taxon>Cyanobacteriota</taxon>
        <taxon>Cyanophyceae</taxon>
        <taxon>Nodosilineales</taxon>
        <taxon>Cymatolegaceae</taxon>
        <taxon>Leptothoe</taxon>
        <taxon>Leptothoe kymatousa</taxon>
    </lineage>
</organism>
<protein>
    <recommendedName>
        <fullName evidence="5">Rqc2 homolog RqcH</fullName>
        <shortName evidence="5">RqcH</shortName>
    </recommendedName>
</protein>
<keyword evidence="4 5" id="KW-0648">Protein biosynthesis</keyword>
<dbReference type="EMBL" id="JADOER010000012">
    <property type="protein sequence ID" value="MBT9313255.1"/>
    <property type="molecule type" value="Genomic_DNA"/>
</dbReference>
<evidence type="ECO:0000256" key="2">
    <source>
        <dbReference type="ARBA" id="ARBA00022730"/>
    </source>
</evidence>